<evidence type="ECO:0000256" key="5">
    <source>
        <dbReference type="ARBA" id="ARBA00022617"/>
    </source>
</evidence>
<keyword evidence="6 13" id="KW-0812">Transmembrane</keyword>
<keyword evidence="4" id="KW-1003">Cell membrane</keyword>
<evidence type="ECO:0000256" key="9">
    <source>
        <dbReference type="ARBA" id="ARBA00022989"/>
    </source>
</evidence>
<dbReference type="EMBL" id="CP059736">
    <property type="protein sequence ID" value="WDE02119.1"/>
    <property type="molecule type" value="Genomic_DNA"/>
</dbReference>
<comment type="cofactor">
    <cofactor evidence="1">
        <name>heme b</name>
        <dbReference type="ChEBI" id="CHEBI:60344"/>
    </cofactor>
</comment>
<dbReference type="GO" id="GO:0005886">
    <property type="term" value="C:plasma membrane"/>
    <property type="evidence" value="ECO:0007669"/>
    <property type="project" value="UniProtKB-SubCell"/>
</dbReference>
<evidence type="ECO:0000256" key="2">
    <source>
        <dbReference type="ARBA" id="ARBA00004651"/>
    </source>
</evidence>
<evidence type="ECO:0000313" key="16">
    <source>
        <dbReference type="Proteomes" id="UP000032568"/>
    </source>
</evidence>
<feature type="transmembrane region" description="Helical" evidence="13">
    <location>
        <begin position="91"/>
        <end position="110"/>
    </location>
</feature>
<evidence type="ECO:0000256" key="13">
    <source>
        <dbReference type="SAM" id="Phobius"/>
    </source>
</evidence>
<evidence type="ECO:0000313" key="15">
    <source>
        <dbReference type="EMBL" id="WDE02119.1"/>
    </source>
</evidence>
<dbReference type="InterPro" id="IPR016174">
    <property type="entry name" value="Di-haem_cyt_TM"/>
</dbReference>
<organism evidence="15 16">
    <name type="scientific">Thalassomonas actiniarum</name>
    <dbReference type="NCBI Taxonomy" id="485447"/>
    <lineage>
        <taxon>Bacteria</taxon>
        <taxon>Pseudomonadati</taxon>
        <taxon>Pseudomonadota</taxon>
        <taxon>Gammaproteobacteria</taxon>
        <taxon>Alteromonadales</taxon>
        <taxon>Colwelliaceae</taxon>
        <taxon>Thalassomonas</taxon>
    </lineage>
</organism>
<evidence type="ECO:0000256" key="10">
    <source>
        <dbReference type="ARBA" id="ARBA00023004"/>
    </source>
</evidence>
<dbReference type="PANTHER" id="PTHR30529">
    <property type="entry name" value="CYTOCHROME B561"/>
    <property type="match status" value="1"/>
</dbReference>
<dbReference type="SUPFAM" id="SSF81342">
    <property type="entry name" value="Transmembrane di-heme cytochromes"/>
    <property type="match status" value="1"/>
</dbReference>
<feature type="transmembrane region" description="Helical" evidence="13">
    <location>
        <begin position="138"/>
        <end position="158"/>
    </location>
</feature>
<gene>
    <name evidence="15" type="ORF">SG35_030625</name>
</gene>
<keyword evidence="10" id="KW-0408">Iron</keyword>
<dbReference type="KEGG" id="tact:SG35_030625"/>
<reference evidence="15 16" key="1">
    <citation type="journal article" date="2015" name="Genome Announc.">
        <title>Draft Genome Sequences of Marine Isolates of Thalassomonas viridans and Thalassomonas actiniarum.</title>
        <authorList>
            <person name="Olonade I."/>
            <person name="van Zyl L.J."/>
            <person name="Trindade M."/>
        </authorList>
    </citation>
    <scope>NUCLEOTIDE SEQUENCE [LARGE SCALE GENOMIC DNA]</scope>
    <source>
        <strain evidence="15 16">A5K-106</strain>
    </source>
</reference>
<dbReference type="InterPro" id="IPR011577">
    <property type="entry name" value="Cyt_b561_bac/Ni-Hgenase"/>
</dbReference>
<comment type="similarity">
    <text evidence="12">Belongs to the cytochrome b561 family.</text>
</comment>
<dbReference type="Proteomes" id="UP000032568">
    <property type="component" value="Chromosome pTact"/>
</dbReference>
<reference evidence="15 16" key="2">
    <citation type="journal article" date="2022" name="Mar. Drugs">
        <title>Bioassay-Guided Fractionation Leads to the Detection of Cholic Acid Generated by the Rare Thalassomonas sp.</title>
        <authorList>
            <person name="Pheiffer F."/>
            <person name="Schneider Y.K."/>
            <person name="Hansen E.H."/>
            <person name="Andersen J.H."/>
            <person name="Isaksson J."/>
            <person name="Busche T."/>
            <person name="R C."/>
            <person name="Kalinowski J."/>
            <person name="Zyl L.V."/>
            <person name="Trindade M."/>
        </authorList>
    </citation>
    <scope>NUCLEOTIDE SEQUENCE [LARGE SCALE GENOMIC DNA]</scope>
    <source>
        <strain evidence="15 16">A5K-106</strain>
    </source>
</reference>
<keyword evidence="7" id="KW-0479">Metal-binding</keyword>
<evidence type="ECO:0000256" key="6">
    <source>
        <dbReference type="ARBA" id="ARBA00022692"/>
    </source>
</evidence>
<dbReference type="PANTHER" id="PTHR30529:SF1">
    <property type="entry name" value="CYTOCHROME B561 HOMOLOG 2"/>
    <property type="match status" value="1"/>
</dbReference>
<name>A0AAE9YXB2_9GAMM</name>
<dbReference type="GO" id="GO:0046872">
    <property type="term" value="F:metal ion binding"/>
    <property type="evidence" value="ECO:0007669"/>
    <property type="project" value="UniProtKB-KW"/>
</dbReference>
<proteinExistence type="inferred from homology"/>
<evidence type="ECO:0000256" key="4">
    <source>
        <dbReference type="ARBA" id="ARBA00022475"/>
    </source>
</evidence>
<keyword evidence="5" id="KW-0349">Heme</keyword>
<feature type="transmembrane region" description="Helical" evidence="13">
    <location>
        <begin position="47"/>
        <end position="70"/>
    </location>
</feature>
<evidence type="ECO:0000256" key="7">
    <source>
        <dbReference type="ARBA" id="ARBA00022723"/>
    </source>
</evidence>
<evidence type="ECO:0000256" key="3">
    <source>
        <dbReference type="ARBA" id="ARBA00022448"/>
    </source>
</evidence>
<keyword evidence="3" id="KW-0813">Transport</keyword>
<evidence type="ECO:0000256" key="8">
    <source>
        <dbReference type="ARBA" id="ARBA00022982"/>
    </source>
</evidence>
<dbReference type="AlphaFoldDB" id="A0AAE9YXB2"/>
<dbReference type="GO" id="GO:0022904">
    <property type="term" value="P:respiratory electron transport chain"/>
    <property type="evidence" value="ECO:0007669"/>
    <property type="project" value="InterPro"/>
</dbReference>
<keyword evidence="8" id="KW-0249">Electron transport</keyword>
<evidence type="ECO:0000256" key="11">
    <source>
        <dbReference type="ARBA" id="ARBA00023136"/>
    </source>
</evidence>
<dbReference type="InterPro" id="IPR052168">
    <property type="entry name" value="Cytochrome_b561_oxidase"/>
</dbReference>
<feature type="transmembrane region" description="Helical" evidence="13">
    <location>
        <begin position="14"/>
        <end position="35"/>
    </location>
</feature>
<dbReference type="GO" id="GO:0009055">
    <property type="term" value="F:electron transfer activity"/>
    <property type="evidence" value="ECO:0007669"/>
    <property type="project" value="InterPro"/>
</dbReference>
<accession>A0AAE9YXB2</accession>
<keyword evidence="11 13" id="KW-0472">Membrane</keyword>
<protein>
    <submittedName>
        <fullName evidence="15">Cytochrome b/b6 domain-containing protein</fullName>
    </submittedName>
</protein>
<keyword evidence="9 13" id="KW-1133">Transmembrane helix</keyword>
<dbReference type="GO" id="GO:0020037">
    <property type="term" value="F:heme binding"/>
    <property type="evidence" value="ECO:0007669"/>
    <property type="project" value="TreeGrafter"/>
</dbReference>
<dbReference type="Pfam" id="PF01292">
    <property type="entry name" value="Ni_hydr_CYTB"/>
    <property type="match status" value="1"/>
</dbReference>
<comment type="subcellular location">
    <subcellularLocation>
        <location evidence="2">Cell membrane</location>
        <topology evidence="2">Multi-pass membrane protein</topology>
    </subcellularLocation>
</comment>
<evidence type="ECO:0000256" key="1">
    <source>
        <dbReference type="ARBA" id="ARBA00001970"/>
    </source>
</evidence>
<evidence type="ECO:0000259" key="14">
    <source>
        <dbReference type="Pfam" id="PF01292"/>
    </source>
</evidence>
<dbReference type="RefSeq" id="WP_053043081.1">
    <property type="nucleotide sequence ID" value="NZ_CP059736.1"/>
</dbReference>
<sequence>MIASNEKYNKKTRFFHWLSAVVILWVTISGFYVTLFEVDAELKNSVLALNVLMNTFFIPVFMFRVLNWVNNPAPEDYQGLPLRSRKIADKVHAGMYLLIFIVLLSGVLMMDRKVEFLGMTLIPYLPFDPALKEFFTRLHIFSVCALAFCVALHIAAVIRHELSGLRILKRMLG</sequence>
<feature type="domain" description="Cytochrome b561 bacterial/Ni-hydrogenase" evidence="14">
    <location>
        <begin position="8"/>
        <end position="173"/>
    </location>
</feature>
<keyword evidence="16" id="KW-1185">Reference proteome</keyword>
<evidence type="ECO:0000256" key="12">
    <source>
        <dbReference type="ARBA" id="ARBA00037975"/>
    </source>
</evidence>